<protein>
    <submittedName>
        <fullName evidence="1">Putative tioredoxin-like protein</fullName>
    </submittedName>
</protein>
<accession>A0A5B8RMX9</accession>
<proteinExistence type="predicted"/>
<reference evidence="1" key="1">
    <citation type="journal article" date="2019" name="Viruses">
        <title>Detection and Characterization of Invertebrate Iridoviruses Found in Reptiles and Prey Insects in Europe over the Past Two Decades.</title>
        <authorList>
            <person name="Papp T."/>
            <person name="Marschang R.E."/>
        </authorList>
    </citation>
    <scope>NUCLEOTIDE SEQUENCE</scope>
    <source>
        <strain evidence="1">Liz-CrIV</strain>
    </source>
</reference>
<dbReference type="Gene3D" id="3.40.30.10">
    <property type="entry name" value="Glutaredoxin"/>
    <property type="match status" value="1"/>
</dbReference>
<name>A0A5B8RMX9_9VIRU</name>
<dbReference type="InterPro" id="IPR036249">
    <property type="entry name" value="Thioredoxin-like_sf"/>
</dbReference>
<dbReference type="SUPFAM" id="SSF52833">
    <property type="entry name" value="Thioredoxin-like"/>
    <property type="match status" value="1"/>
</dbReference>
<sequence length="138" mass="15923">MYQQKYFEKPVYYLQRNDFDDNGNLIVPELRNKKVIIMIQANYCGHCTNAKGDYYKAAKYIKELEKNGGTSYKNKVVFATIQADGDEEGEKELNQILDKIKPTFVGFPDYVLYVNGKRIEDDGPPGRNFNNIVNYVMG</sequence>
<dbReference type="SMR" id="A0A5B8RMX9"/>
<evidence type="ECO:0000313" key="1">
    <source>
        <dbReference type="EMBL" id="QEA08357.1"/>
    </source>
</evidence>
<dbReference type="EMBL" id="MN081869">
    <property type="protein sequence ID" value="QEA08357.1"/>
    <property type="molecule type" value="Genomic_DNA"/>
</dbReference>
<organism evidence="1">
    <name type="scientific">Iridovirus Liz-CrIV</name>
    <dbReference type="NCBI Taxonomy" id="2594309"/>
    <lineage>
        <taxon>Viruses</taxon>
        <taxon>Varidnaviria</taxon>
        <taxon>Bamfordvirae</taxon>
        <taxon>Nucleocytoviricota</taxon>
        <taxon>Megaviricetes</taxon>
        <taxon>Pimascovirales</taxon>
        <taxon>Pimascovirales incertae sedis</taxon>
        <taxon>Iridoviridae</taxon>
    </lineage>
</organism>